<accession>A0A1B6D9J0</accession>
<proteinExistence type="predicted"/>
<evidence type="ECO:0000256" key="1">
    <source>
        <dbReference type="SAM" id="MobiDB-lite"/>
    </source>
</evidence>
<feature type="non-terminal residue" evidence="2">
    <location>
        <position position="1"/>
    </location>
</feature>
<feature type="region of interest" description="Disordered" evidence="1">
    <location>
        <begin position="19"/>
        <end position="43"/>
    </location>
</feature>
<name>A0A1B6D9J0_9HEMI</name>
<evidence type="ECO:0000313" key="2">
    <source>
        <dbReference type="EMBL" id="JAS22361.1"/>
    </source>
</evidence>
<sequence length="459" mass="55082">TTENEETVTKKVVVTPGGSTKVEESSKTTTTVEGNKKITKRSISDSSDSDEIIKETYQRLTTETEDDYYERLTTVIIGEDDAAYIKRLYKIFKYYPSLKLWYETSYLKYILKFDKLYYAQGDHESIEEYYARIFSQLTSEDNISYYKRLSIVRGLFPSLSAWNEIKYLKYSEAYFKAGYSQREGETIDAYYSRLTKREVGESDDCYVSRVTIIRTIFCDLELWYDYSFVIYTGEYYTLCYAKKTYETEDAYFKRLFKREVTETDLQFEKRIEIIHLIFTDLDCWYNQQYITYSKEYYLLAFRKHDDESESEYLTRMFYRDRDDLDFKYIYRIQFFEILFPDLKCWYSKNYLVYTQPYYTVLYQKRESESVKEWRTRLTTRSTADSNKDFYGRLRIVKALYPKFAERTSKTKKDTVYRKKYYNAALLAKKERLRREDSSSSSSSVRYRVGSSSSSSSSSS</sequence>
<dbReference type="AlphaFoldDB" id="A0A1B6D9J0"/>
<organism evidence="2">
    <name type="scientific">Clastoptera arizonana</name>
    <name type="common">Arizona spittle bug</name>
    <dbReference type="NCBI Taxonomy" id="38151"/>
    <lineage>
        <taxon>Eukaryota</taxon>
        <taxon>Metazoa</taxon>
        <taxon>Ecdysozoa</taxon>
        <taxon>Arthropoda</taxon>
        <taxon>Hexapoda</taxon>
        <taxon>Insecta</taxon>
        <taxon>Pterygota</taxon>
        <taxon>Neoptera</taxon>
        <taxon>Paraneoptera</taxon>
        <taxon>Hemiptera</taxon>
        <taxon>Auchenorrhyncha</taxon>
        <taxon>Cercopoidea</taxon>
        <taxon>Clastopteridae</taxon>
        <taxon>Clastoptera</taxon>
    </lineage>
</organism>
<gene>
    <name evidence="2" type="ORF">g.26929</name>
</gene>
<protein>
    <submittedName>
        <fullName evidence="2">Uncharacterized protein</fullName>
    </submittedName>
</protein>
<feature type="compositionally biased region" description="Low complexity" evidence="1">
    <location>
        <begin position="438"/>
        <end position="459"/>
    </location>
</feature>
<feature type="region of interest" description="Disordered" evidence="1">
    <location>
        <begin position="430"/>
        <end position="459"/>
    </location>
</feature>
<dbReference type="EMBL" id="GEDC01014937">
    <property type="protein sequence ID" value="JAS22361.1"/>
    <property type="molecule type" value="Transcribed_RNA"/>
</dbReference>
<reference evidence="2" key="1">
    <citation type="submission" date="2015-12" db="EMBL/GenBank/DDBJ databases">
        <title>De novo transcriptome assembly of four potential Pierce s Disease insect vectors from Arizona vineyards.</title>
        <authorList>
            <person name="Tassone E.E."/>
        </authorList>
    </citation>
    <scope>NUCLEOTIDE SEQUENCE</scope>
</reference>